<dbReference type="CDD" id="cd02440">
    <property type="entry name" value="AdoMet_MTases"/>
    <property type="match status" value="1"/>
</dbReference>
<dbReference type="InterPro" id="IPR029063">
    <property type="entry name" value="SAM-dependent_MTases_sf"/>
</dbReference>
<dbReference type="PANTHER" id="PTHR43861">
    <property type="entry name" value="TRANS-ACONITATE 2-METHYLTRANSFERASE-RELATED"/>
    <property type="match status" value="1"/>
</dbReference>
<sequence>MFHMVDEHGSSAWAGVCDLIYLDRRDDIGYYLDQASQKGSSILEIGCSTGRITELLADFGKEVHAVDPSPEMLSIARKKIEKLTNPGQVSFSESPLPDLKLTSDRKFSLAIVPSSAFMSILLPEDQQKFLHNVRRYLSPAGKLIIEMKVPDPDVILGDPATLYHLMDINNDYDGGKLIFYHQRNYDDYEQIGNSKVVVEFVDGDGIVVKKVVHDLSFRYTFRWEMYHLLRICGFEILSLHGDFGGNDFDEESDNMIWVAGSRS</sequence>
<dbReference type="AlphaFoldDB" id="A0A381ZGS0"/>
<dbReference type="InterPro" id="IPR041698">
    <property type="entry name" value="Methyltransf_25"/>
</dbReference>
<dbReference type="EMBL" id="UINC01021259">
    <property type="protein sequence ID" value="SVA88430.1"/>
    <property type="molecule type" value="Genomic_DNA"/>
</dbReference>
<dbReference type="Gene3D" id="3.40.50.150">
    <property type="entry name" value="Vaccinia Virus protein VP39"/>
    <property type="match status" value="1"/>
</dbReference>
<feature type="domain" description="Methyltransferase" evidence="2">
    <location>
        <begin position="42"/>
        <end position="141"/>
    </location>
</feature>
<gene>
    <name evidence="3" type="ORF">METZ01_LOCUS141284</name>
</gene>
<name>A0A381ZGS0_9ZZZZ</name>
<proteinExistence type="predicted"/>
<evidence type="ECO:0000256" key="1">
    <source>
        <dbReference type="ARBA" id="ARBA00022679"/>
    </source>
</evidence>
<evidence type="ECO:0000313" key="3">
    <source>
        <dbReference type="EMBL" id="SVA88430.1"/>
    </source>
</evidence>
<keyword evidence="1" id="KW-0808">Transferase</keyword>
<dbReference type="Pfam" id="PF13649">
    <property type="entry name" value="Methyltransf_25"/>
    <property type="match status" value="1"/>
</dbReference>
<evidence type="ECO:0000259" key="2">
    <source>
        <dbReference type="Pfam" id="PF13649"/>
    </source>
</evidence>
<organism evidence="3">
    <name type="scientific">marine metagenome</name>
    <dbReference type="NCBI Taxonomy" id="408172"/>
    <lineage>
        <taxon>unclassified sequences</taxon>
        <taxon>metagenomes</taxon>
        <taxon>ecological metagenomes</taxon>
    </lineage>
</organism>
<dbReference type="SUPFAM" id="SSF53335">
    <property type="entry name" value="S-adenosyl-L-methionine-dependent methyltransferases"/>
    <property type="match status" value="1"/>
</dbReference>
<accession>A0A381ZGS0</accession>
<protein>
    <recommendedName>
        <fullName evidence="2">Methyltransferase domain-containing protein</fullName>
    </recommendedName>
</protein>
<reference evidence="3" key="1">
    <citation type="submission" date="2018-05" db="EMBL/GenBank/DDBJ databases">
        <authorList>
            <person name="Lanie J.A."/>
            <person name="Ng W.-L."/>
            <person name="Kazmierczak K.M."/>
            <person name="Andrzejewski T.M."/>
            <person name="Davidsen T.M."/>
            <person name="Wayne K.J."/>
            <person name="Tettelin H."/>
            <person name="Glass J.I."/>
            <person name="Rusch D."/>
            <person name="Podicherti R."/>
            <person name="Tsui H.-C.T."/>
            <person name="Winkler M.E."/>
        </authorList>
    </citation>
    <scope>NUCLEOTIDE SEQUENCE</scope>
</reference>
<dbReference type="GO" id="GO:0016740">
    <property type="term" value="F:transferase activity"/>
    <property type="evidence" value="ECO:0007669"/>
    <property type="project" value="UniProtKB-KW"/>
</dbReference>